<keyword evidence="1 2" id="KW-0690">Ribosome biogenesis</keyword>
<accession>A0A9D9HFG2</accession>
<dbReference type="PANTHER" id="PTHR33515">
    <property type="entry name" value="RIBOSOME-BINDING FACTOR A, CHLOROPLASTIC-RELATED"/>
    <property type="match status" value="1"/>
</dbReference>
<evidence type="ECO:0000256" key="1">
    <source>
        <dbReference type="ARBA" id="ARBA00022517"/>
    </source>
</evidence>
<evidence type="ECO:0000256" key="2">
    <source>
        <dbReference type="HAMAP-Rule" id="MF_00003"/>
    </source>
</evidence>
<dbReference type="NCBIfam" id="TIGR00082">
    <property type="entry name" value="rbfA"/>
    <property type="match status" value="1"/>
</dbReference>
<dbReference type="SUPFAM" id="SSF89919">
    <property type="entry name" value="Ribosome-binding factor A, RbfA"/>
    <property type="match status" value="1"/>
</dbReference>
<gene>
    <name evidence="2 3" type="primary">rbfA</name>
    <name evidence="3" type="ORF">IAC29_02895</name>
</gene>
<comment type="subcellular location">
    <subcellularLocation>
        <location evidence="2">Cytoplasm</location>
    </subcellularLocation>
</comment>
<evidence type="ECO:0000313" key="4">
    <source>
        <dbReference type="Proteomes" id="UP000810252"/>
    </source>
</evidence>
<dbReference type="InterPro" id="IPR000238">
    <property type="entry name" value="RbfA"/>
</dbReference>
<sequence length="112" mass="12503">MESTRQQKVAKELQRNFAEIIRSKGMSAFDGALVTVSGVRVSPDLAVAYIYVSIFPSEKAGKVMGILKENTKALRGELGNRTGKQLRIIPEISFFLDSSLDYVEHIEELLKK</sequence>
<keyword evidence="2" id="KW-0963">Cytoplasm</keyword>
<dbReference type="AlphaFoldDB" id="A0A9D9HFG2"/>
<dbReference type="GO" id="GO:0030490">
    <property type="term" value="P:maturation of SSU-rRNA"/>
    <property type="evidence" value="ECO:0007669"/>
    <property type="project" value="UniProtKB-UniRule"/>
</dbReference>
<comment type="similarity">
    <text evidence="2">Belongs to the RbfA family.</text>
</comment>
<dbReference type="InterPro" id="IPR015946">
    <property type="entry name" value="KH_dom-like_a/b"/>
</dbReference>
<proteinExistence type="inferred from homology"/>
<dbReference type="EMBL" id="JADIMQ010000043">
    <property type="protein sequence ID" value="MBO8448203.1"/>
    <property type="molecule type" value="Genomic_DNA"/>
</dbReference>
<dbReference type="GO" id="GO:0043024">
    <property type="term" value="F:ribosomal small subunit binding"/>
    <property type="evidence" value="ECO:0007669"/>
    <property type="project" value="TreeGrafter"/>
</dbReference>
<dbReference type="Proteomes" id="UP000810252">
    <property type="component" value="Unassembled WGS sequence"/>
</dbReference>
<name>A0A9D9HFG2_9BACT</name>
<dbReference type="HAMAP" id="MF_00003">
    <property type="entry name" value="RbfA"/>
    <property type="match status" value="1"/>
</dbReference>
<dbReference type="GO" id="GO:0005829">
    <property type="term" value="C:cytosol"/>
    <property type="evidence" value="ECO:0007669"/>
    <property type="project" value="TreeGrafter"/>
</dbReference>
<evidence type="ECO:0000313" key="3">
    <source>
        <dbReference type="EMBL" id="MBO8448203.1"/>
    </source>
</evidence>
<reference evidence="3" key="1">
    <citation type="submission" date="2020-10" db="EMBL/GenBank/DDBJ databases">
        <authorList>
            <person name="Gilroy R."/>
        </authorList>
    </citation>
    <scope>NUCLEOTIDE SEQUENCE</scope>
    <source>
        <strain evidence="3">20514</strain>
    </source>
</reference>
<dbReference type="Gene3D" id="3.30.300.20">
    <property type="match status" value="1"/>
</dbReference>
<dbReference type="InterPro" id="IPR023799">
    <property type="entry name" value="RbfA_dom_sf"/>
</dbReference>
<dbReference type="PANTHER" id="PTHR33515:SF1">
    <property type="entry name" value="RIBOSOME-BINDING FACTOR A, CHLOROPLASTIC-RELATED"/>
    <property type="match status" value="1"/>
</dbReference>
<dbReference type="Pfam" id="PF02033">
    <property type="entry name" value="RBFA"/>
    <property type="match status" value="1"/>
</dbReference>
<reference evidence="3" key="2">
    <citation type="journal article" date="2021" name="PeerJ">
        <title>Extensive microbial diversity within the chicken gut microbiome revealed by metagenomics and culture.</title>
        <authorList>
            <person name="Gilroy R."/>
            <person name="Ravi A."/>
            <person name="Getino M."/>
            <person name="Pursley I."/>
            <person name="Horton D.L."/>
            <person name="Alikhan N.F."/>
            <person name="Baker D."/>
            <person name="Gharbi K."/>
            <person name="Hall N."/>
            <person name="Watson M."/>
            <person name="Adriaenssens E.M."/>
            <person name="Foster-Nyarko E."/>
            <person name="Jarju S."/>
            <person name="Secka A."/>
            <person name="Antonio M."/>
            <person name="Oren A."/>
            <person name="Chaudhuri R.R."/>
            <person name="La Ragione R."/>
            <person name="Hildebrand F."/>
            <person name="Pallen M.J."/>
        </authorList>
    </citation>
    <scope>NUCLEOTIDE SEQUENCE</scope>
    <source>
        <strain evidence="3">20514</strain>
    </source>
</reference>
<protein>
    <recommendedName>
        <fullName evidence="2">Ribosome-binding factor A</fullName>
    </recommendedName>
</protein>
<organism evidence="3 4">
    <name type="scientific">Candidatus Cryptobacteroides merdigallinarum</name>
    <dbReference type="NCBI Taxonomy" id="2840770"/>
    <lineage>
        <taxon>Bacteria</taxon>
        <taxon>Pseudomonadati</taxon>
        <taxon>Bacteroidota</taxon>
        <taxon>Bacteroidia</taxon>
        <taxon>Bacteroidales</taxon>
        <taxon>Candidatus Cryptobacteroides</taxon>
    </lineage>
</organism>
<comment type="function">
    <text evidence="2">One of several proteins that assist in the late maturation steps of the functional core of the 30S ribosomal subunit. Associates with free 30S ribosomal subunits (but not with 30S subunits that are part of 70S ribosomes or polysomes). Required for efficient processing of 16S rRNA. May interact with the 5'-terminal helix region of 16S rRNA.</text>
</comment>
<comment type="caution">
    <text evidence="3">The sequence shown here is derived from an EMBL/GenBank/DDBJ whole genome shotgun (WGS) entry which is preliminary data.</text>
</comment>
<comment type="subunit">
    <text evidence="2">Monomer. Binds 30S ribosomal subunits, but not 50S ribosomal subunits or 70S ribosomes.</text>
</comment>